<dbReference type="Proteomes" id="UP000294881">
    <property type="component" value="Unassembled WGS sequence"/>
</dbReference>
<gene>
    <name evidence="1" type="ORF">EV666_1396</name>
</gene>
<evidence type="ECO:0000313" key="2">
    <source>
        <dbReference type="Proteomes" id="UP000294881"/>
    </source>
</evidence>
<dbReference type="RefSeq" id="WP_132010998.1">
    <property type="nucleotide sequence ID" value="NZ_JBHUNN010000002.1"/>
</dbReference>
<reference evidence="1 2" key="1">
    <citation type="submission" date="2019-03" db="EMBL/GenBank/DDBJ databases">
        <title>Genomic Encyclopedia of Type Strains, Phase IV (KMG-IV): sequencing the most valuable type-strain genomes for metagenomic binning, comparative biology and taxonomic classification.</title>
        <authorList>
            <person name="Goeker M."/>
        </authorList>
    </citation>
    <scope>NUCLEOTIDE SEQUENCE [LARGE SCALE GENOMIC DNA]</scope>
    <source>
        <strain evidence="1 2">DSM 22958</strain>
    </source>
</reference>
<organism evidence="1 2">
    <name type="scientific">Camelimonas lactis</name>
    <dbReference type="NCBI Taxonomy" id="659006"/>
    <lineage>
        <taxon>Bacteria</taxon>
        <taxon>Pseudomonadati</taxon>
        <taxon>Pseudomonadota</taxon>
        <taxon>Alphaproteobacteria</taxon>
        <taxon>Hyphomicrobiales</taxon>
        <taxon>Chelatococcaceae</taxon>
        <taxon>Camelimonas</taxon>
    </lineage>
</organism>
<name>A0A4R2GFZ4_9HYPH</name>
<dbReference type="AlphaFoldDB" id="A0A4R2GFZ4"/>
<dbReference type="OrthoDB" id="5464931at2"/>
<comment type="caution">
    <text evidence="1">The sequence shown here is derived from an EMBL/GenBank/DDBJ whole genome shotgun (WGS) entry which is preliminary data.</text>
</comment>
<protein>
    <recommendedName>
        <fullName evidence="3">F5/8 type C domain-containing protein</fullName>
    </recommendedName>
</protein>
<sequence length="126" mass="12853">MRDLYSNIGVVGAITPAVQAASITGAAVDIKGFRRLAFVLTTGAIVGDGKFGAKIEVSDDNTTFVDAPTEFVASNAPAELTADGAFKIGFHGYHRYVRLVLTKASGTSIVASAVAVLGDPAIAPVA</sequence>
<evidence type="ECO:0000313" key="1">
    <source>
        <dbReference type="EMBL" id="TCO07150.1"/>
    </source>
</evidence>
<accession>A0A4R2GFZ4</accession>
<proteinExistence type="predicted"/>
<keyword evidence="2" id="KW-1185">Reference proteome</keyword>
<dbReference type="EMBL" id="SLWL01000039">
    <property type="protein sequence ID" value="TCO07150.1"/>
    <property type="molecule type" value="Genomic_DNA"/>
</dbReference>
<evidence type="ECO:0008006" key="3">
    <source>
        <dbReference type="Google" id="ProtNLM"/>
    </source>
</evidence>